<keyword evidence="3" id="KW-1185">Reference proteome</keyword>
<reference evidence="2 3" key="1">
    <citation type="submission" date="2023-03" db="EMBL/GenBank/DDBJ databases">
        <title>Genome insight into feeding habits of ladybird beetles.</title>
        <authorList>
            <person name="Li H.-S."/>
            <person name="Huang Y.-H."/>
            <person name="Pang H."/>
        </authorList>
    </citation>
    <scope>NUCLEOTIDE SEQUENCE [LARGE SCALE GENOMIC DNA]</scope>
    <source>
        <strain evidence="2">SYSU_2023b</strain>
        <tissue evidence="2">Whole body</tissue>
    </source>
</reference>
<name>A0AAW1TJW8_9CUCU</name>
<evidence type="ECO:0000313" key="2">
    <source>
        <dbReference type="EMBL" id="KAK9870634.1"/>
    </source>
</evidence>
<gene>
    <name evidence="2" type="ORF">WA026_008196</name>
</gene>
<proteinExistence type="predicted"/>
<dbReference type="Proteomes" id="UP001431783">
    <property type="component" value="Unassembled WGS sequence"/>
</dbReference>
<evidence type="ECO:0000313" key="3">
    <source>
        <dbReference type="Proteomes" id="UP001431783"/>
    </source>
</evidence>
<protein>
    <submittedName>
        <fullName evidence="2">Uncharacterized protein</fullName>
    </submittedName>
</protein>
<dbReference type="EMBL" id="JARQZJ010000003">
    <property type="protein sequence ID" value="KAK9870634.1"/>
    <property type="molecule type" value="Genomic_DNA"/>
</dbReference>
<comment type="caution">
    <text evidence="2">The sequence shown here is derived from an EMBL/GenBank/DDBJ whole genome shotgun (WGS) entry which is preliminary data.</text>
</comment>
<evidence type="ECO:0000256" key="1">
    <source>
        <dbReference type="SAM" id="MobiDB-lite"/>
    </source>
</evidence>
<accession>A0AAW1TJW8</accession>
<dbReference type="AlphaFoldDB" id="A0AAW1TJW8"/>
<organism evidence="2 3">
    <name type="scientific">Henosepilachna vigintioctopunctata</name>
    <dbReference type="NCBI Taxonomy" id="420089"/>
    <lineage>
        <taxon>Eukaryota</taxon>
        <taxon>Metazoa</taxon>
        <taxon>Ecdysozoa</taxon>
        <taxon>Arthropoda</taxon>
        <taxon>Hexapoda</taxon>
        <taxon>Insecta</taxon>
        <taxon>Pterygota</taxon>
        <taxon>Neoptera</taxon>
        <taxon>Endopterygota</taxon>
        <taxon>Coleoptera</taxon>
        <taxon>Polyphaga</taxon>
        <taxon>Cucujiformia</taxon>
        <taxon>Coccinelloidea</taxon>
        <taxon>Coccinellidae</taxon>
        <taxon>Epilachninae</taxon>
        <taxon>Epilachnini</taxon>
        <taxon>Henosepilachna</taxon>
    </lineage>
</organism>
<sequence>MEESKLLMKFYKHLNDEYEPTEDEFYDFIYTEFSCCICRSSCSAPCWRSDDGDVICISCQTAHFNNENLCSDGTLLVPIKHGLLPCKFACSFTGTIEENIRHEKECDFKKALEEWKELLNRKDEKCTKEEEEVQNSSRNVERQPQMMIDENNNVAMN</sequence>
<feature type="region of interest" description="Disordered" evidence="1">
    <location>
        <begin position="130"/>
        <end position="157"/>
    </location>
</feature>